<reference evidence="2" key="1">
    <citation type="journal article" date="2021" name="Proc. Natl. Acad. Sci. U.S.A.">
        <title>A Catalog of Tens of Thousands of Viruses from Human Metagenomes Reveals Hidden Associations with Chronic Diseases.</title>
        <authorList>
            <person name="Tisza M.J."/>
            <person name="Buck C.B."/>
        </authorList>
    </citation>
    <scope>NUCLEOTIDE SEQUENCE</scope>
    <source>
        <strain evidence="2">CtJe739</strain>
    </source>
</reference>
<feature type="compositionally biased region" description="Polar residues" evidence="1">
    <location>
        <begin position="456"/>
        <end position="466"/>
    </location>
</feature>
<protein>
    <submittedName>
        <fullName evidence="2">Portal protein</fullName>
    </submittedName>
</protein>
<organism evidence="2">
    <name type="scientific">Siphoviridae sp. ctJe739</name>
    <dbReference type="NCBI Taxonomy" id="2826241"/>
    <lineage>
        <taxon>Viruses</taxon>
        <taxon>Duplodnaviria</taxon>
        <taxon>Heunggongvirae</taxon>
        <taxon>Uroviricota</taxon>
        <taxon>Caudoviricetes</taxon>
    </lineage>
</organism>
<evidence type="ECO:0000313" key="2">
    <source>
        <dbReference type="EMBL" id="DAD90612.1"/>
    </source>
</evidence>
<dbReference type="EMBL" id="BK015090">
    <property type="protein sequence ID" value="DAD90612.1"/>
    <property type="molecule type" value="Genomic_DNA"/>
</dbReference>
<dbReference type="Pfam" id="PF05133">
    <property type="entry name" value="SPP1_portal"/>
    <property type="match status" value="1"/>
</dbReference>
<accession>A0A8S5N835</accession>
<name>A0A8S5N835_9CAUD</name>
<evidence type="ECO:0000256" key="1">
    <source>
        <dbReference type="SAM" id="MobiDB-lite"/>
    </source>
</evidence>
<feature type="region of interest" description="Disordered" evidence="1">
    <location>
        <begin position="441"/>
        <end position="466"/>
    </location>
</feature>
<dbReference type="InterPro" id="IPR021145">
    <property type="entry name" value="Portal_protein_SPP1_Gp6-like"/>
</dbReference>
<sequence length="466" mass="53503">MDEITSILDSTRPVDNIINDLKEKSVTVPSWDKLLKDYEPTEHEIVSDTVTRKDKIRSNGDIEKASRIYIGLEKLLTKRMTEFMFAIPVKRVYHNIEDNETRQSIAKAIEAIYKYSRIDSENIKRGNAYFASCEVFTIWYTVESPNTLYGFKSKYKLKCKTYSPMDGVRLYPLLDELGDMIAMSFEYTKKVKNVEVTYFETYTANIHYKWEQQGNGWELVKSEPVVILKIPGVYVYRPVPIYHGLSYIRKEIEYTLSRNSDVIAYNSAPILKIAGGIKGGEDKGESRRVYRVEQNGDVSYVSWAQSIEALKYHVDTLIKLFWSQSQMPDISFENMKSLGNIGFDARQTLLTDAHLKVGDESGAWIEAFEREYSVIKAFLKMMNVSWKDEVDNVEVEHIITPFIQNDEKSEIEKWVTASGGKAVVSQLEAIKNLGISTDPQDTLSQIQKEDAEASKSRISNIFEQSE</sequence>
<proteinExistence type="predicted"/>